<proteinExistence type="predicted"/>
<gene>
    <name evidence="1" type="ORF">ETH_00012785</name>
</gene>
<protein>
    <submittedName>
        <fullName evidence="1">Uncharacterized protein</fullName>
    </submittedName>
</protein>
<name>U6L3U5_EIMTE</name>
<evidence type="ECO:0000313" key="2">
    <source>
        <dbReference type="Proteomes" id="UP000030747"/>
    </source>
</evidence>
<organism evidence="1 2">
    <name type="scientific">Eimeria tenella</name>
    <name type="common">Coccidian parasite</name>
    <dbReference type="NCBI Taxonomy" id="5802"/>
    <lineage>
        <taxon>Eukaryota</taxon>
        <taxon>Sar</taxon>
        <taxon>Alveolata</taxon>
        <taxon>Apicomplexa</taxon>
        <taxon>Conoidasida</taxon>
        <taxon>Coccidia</taxon>
        <taxon>Eucoccidiorida</taxon>
        <taxon>Eimeriorina</taxon>
        <taxon>Eimeriidae</taxon>
        <taxon>Eimeria</taxon>
    </lineage>
</organism>
<reference evidence="1" key="1">
    <citation type="submission" date="2013-10" db="EMBL/GenBank/DDBJ databases">
        <title>Genomic analysis of the causative agents of coccidiosis in chickens.</title>
        <authorList>
            <person name="Reid A.J."/>
            <person name="Blake D."/>
            <person name="Billington K."/>
            <person name="Browne H."/>
            <person name="Dunn M."/>
            <person name="Hung S."/>
            <person name="Kawahara F."/>
            <person name="Miranda-Saavedra D."/>
            <person name="Mourier T."/>
            <person name="Nagra H."/>
            <person name="Otto T.D."/>
            <person name="Rawlings N."/>
            <person name="Sanchez A."/>
            <person name="Sanders M."/>
            <person name="Subramaniam C."/>
            <person name="Tay Y."/>
            <person name="Dear P."/>
            <person name="Doerig C."/>
            <person name="Gruber A."/>
            <person name="Parkinson J."/>
            <person name="Shirley M."/>
            <person name="Wan K.L."/>
            <person name="Berriman M."/>
            <person name="Tomley F."/>
            <person name="Pain A."/>
        </authorList>
    </citation>
    <scope>NUCLEOTIDE SEQUENCE [LARGE SCALE GENOMIC DNA]</scope>
    <source>
        <strain evidence="1">Houghton</strain>
    </source>
</reference>
<dbReference type="VEuPathDB" id="ToxoDB:ETH_00012785"/>
<reference evidence="1" key="2">
    <citation type="submission" date="2013-10" db="EMBL/GenBank/DDBJ databases">
        <authorList>
            <person name="Aslett M."/>
        </authorList>
    </citation>
    <scope>NUCLEOTIDE SEQUENCE [LARGE SCALE GENOMIC DNA]</scope>
    <source>
        <strain evidence="1">Houghton</strain>
    </source>
</reference>
<dbReference type="EMBL" id="HG676290">
    <property type="protein sequence ID" value="CDJ43878.1"/>
    <property type="molecule type" value="Genomic_DNA"/>
</dbReference>
<evidence type="ECO:0000313" key="1">
    <source>
        <dbReference type="EMBL" id="CDJ43878.1"/>
    </source>
</evidence>
<dbReference type="GeneID" id="25251724"/>
<feature type="non-terminal residue" evidence="1">
    <location>
        <position position="1"/>
    </location>
</feature>
<keyword evidence="2" id="KW-1185">Reference proteome</keyword>
<dbReference type="AlphaFoldDB" id="U6L3U5"/>
<dbReference type="RefSeq" id="XP_013234627.1">
    <property type="nucleotide sequence ID" value="XM_013379173.1"/>
</dbReference>
<dbReference type="Proteomes" id="UP000030747">
    <property type="component" value="Unassembled WGS sequence"/>
</dbReference>
<sequence>KRRTIMFTLLVFAGYGSYAVVKLFGCIMMLTPSDEADTSGGFGARVG</sequence>
<accession>U6L3U5</accession>